<dbReference type="EMBL" id="JAKKPZ010000029">
    <property type="protein sequence ID" value="KAI1709783.1"/>
    <property type="molecule type" value="Genomic_DNA"/>
</dbReference>
<evidence type="ECO:0000256" key="2">
    <source>
        <dbReference type="ARBA" id="ARBA00012417"/>
    </source>
</evidence>
<evidence type="ECO:0000313" key="9">
    <source>
        <dbReference type="EMBL" id="KAI1709783.1"/>
    </source>
</evidence>
<dbReference type="SUPFAM" id="SSF56436">
    <property type="entry name" value="C-type lectin-like"/>
    <property type="match status" value="1"/>
</dbReference>
<reference evidence="9" key="1">
    <citation type="submission" date="2022-01" db="EMBL/GenBank/DDBJ databases">
        <title>Genome Sequence Resource for Two Populations of Ditylenchus destructor, the Migratory Endoparasitic Phytonematode.</title>
        <authorList>
            <person name="Zhang H."/>
            <person name="Lin R."/>
            <person name="Xie B."/>
        </authorList>
    </citation>
    <scope>NUCLEOTIDE SEQUENCE</scope>
    <source>
        <strain evidence="9">BazhouSP</strain>
    </source>
</reference>
<dbReference type="Proteomes" id="UP001201812">
    <property type="component" value="Unassembled WGS sequence"/>
</dbReference>
<accession>A0AAD4MZJ1</accession>
<dbReference type="SUPFAM" id="SSF53300">
    <property type="entry name" value="vWA-like"/>
    <property type="match status" value="1"/>
</dbReference>
<dbReference type="GO" id="GO:0005634">
    <property type="term" value="C:nucleus"/>
    <property type="evidence" value="ECO:0007669"/>
    <property type="project" value="TreeGrafter"/>
</dbReference>
<evidence type="ECO:0000256" key="1">
    <source>
        <dbReference type="ARBA" id="ARBA00009762"/>
    </source>
</evidence>
<dbReference type="EC" id="2.7.7.7" evidence="2"/>
<keyword evidence="3" id="KW-0808">Transferase</keyword>
<proteinExistence type="inferred from homology"/>
<dbReference type="GO" id="GO:0006264">
    <property type="term" value="P:mitochondrial DNA replication"/>
    <property type="evidence" value="ECO:0007669"/>
    <property type="project" value="TreeGrafter"/>
</dbReference>
<evidence type="ECO:0000256" key="7">
    <source>
        <dbReference type="ARBA" id="ARBA00047303"/>
    </source>
</evidence>
<dbReference type="GO" id="GO:0003682">
    <property type="term" value="F:chromatin binding"/>
    <property type="evidence" value="ECO:0007669"/>
    <property type="project" value="TreeGrafter"/>
</dbReference>
<dbReference type="InterPro" id="IPR016187">
    <property type="entry name" value="CTDL_fold"/>
</dbReference>
<evidence type="ECO:0000256" key="6">
    <source>
        <dbReference type="ARBA" id="ARBA00044768"/>
    </source>
</evidence>
<dbReference type="InterPro" id="IPR036465">
    <property type="entry name" value="vWFA_dom_sf"/>
</dbReference>
<keyword evidence="10" id="KW-1185">Reference proteome</keyword>
<protein>
    <recommendedName>
        <fullName evidence="4">DNA-directed primase/polymerase protein</fullName>
        <ecNumber evidence="6">2.7.7.102</ecNumber>
        <ecNumber evidence="2">2.7.7.7</ecNumber>
    </recommendedName>
</protein>
<evidence type="ECO:0000259" key="8">
    <source>
        <dbReference type="Pfam" id="PF23162"/>
    </source>
</evidence>
<comment type="similarity">
    <text evidence="1">Belongs to the eukaryotic-type primase small subunit family.</text>
</comment>
<dbReference type="GO" id="GO:0009411">
    <property type="term" value="P:response to UV"/>
    <property type="evidence" value="ECO:0007669"/>
    <property type="project" value="TreeGrafter"/>
</dbReference>
<dbReference type="GO" id="GO:0031297">
    <property type="term" value="P:replication fork processing"/>
    <property type="evidence" value="ECO:0007669"/>
    <property type="project" value="TreeGrafter"/>
</dbReference>
<dbReference type="PANTHER" id="PTHR31399">
    <property type="entry name" value="DNA-DIRECTED PRIMASE / POLYMERASE PROTEIN"/>
    <property type="match status" value="1"/>
</dbReference>
<dbReference type="EC" id="2.7.7.102" evidence="6"/>
<dbReference type="Pfam" id="PF03121">
    <property type="entry name" value="Herpes_UL52"/>
    <property type="match status" value="1"/>
</dbReference>
<feature type="domain" description="C962R-like N-terminal AEP" evidence="8">
    <location>
        <begin position="485"/>
        <end position="645"/>
    </location>
</feature>
<dbReference type="InterPro" id="IPR044917">
    <property type="entry name" value="PRIMPOL"/>
</dbReference>
<comment type="catalytic activity">
    <reaction evidence="5">
        <text>ssDNA + n NTP = ssDNA/pppN(pN)n-1 hybrid + (n-1) diphosphate.</text>
        <dbReference type="EC" id="2.7.7.102"/>
    </reaction>
</comment>
<gene>
    <name evidence="9" type="ORF">DdX_11176</name>
</gene>
<dbReference type="GO" id="GO:0003887">
    <property type="term" value="F:DNA-directed DNA polymerase activity"/>
    <property type="evidence" value="ECO:0007669"/>
    <property type="project" value="UniProtKB-KW"/>
</dbReference>
<dbReference type="AlphaFoldDB" id="A0AAD4MZJ1"/>
<comment type="catalytic activity">
    <reaction evidence="7">
        <text>DNA(n) + a 2'-deoxyribonucleoside 5'-triphosphate = DNA(n+1) + diphosphate</text>
        <dbReference type="Rhea" id="RHEA:22508"/>
        <dbReference type="Rhea" id="RHEA-COMP:17339"/>
        <dbReference type="Rhea" id="RHEA-COMP:17340"/>
        <dbReference type="ChEBI" id="CHEBI:33019"/>
        <dbReference type="ChEBI" id="CHEBI:61560"/>
        <dbReference type="ChEBI" id="CHEBI:173112"/>
        <dbReference type="EC" id="2.7.7.7"/>
    </reaction>
    <physiologicalReaction direction="left-to-right" evidence="7">
        <dbReference type="Rhea" id="RHEA:22509"/>
    </physiologicalReaction>
</comment>
<keyword evidence="3" id="KW-0239">DNA-directed DNA polymerase</keyword>
<dbReference type="GO" id="GO:0005759">
    <property type="term" value="C:mitochondrial matrix"/>
    <property type="evidence" value="ECO:0007669"/>
    <property type="project" value="TreeGrafter"/>
</dbReference>
<evidence type="ECO:0000313" key="10">
    <source>
        <dbReference type="Proteomes" id="UP001201812"/>
    </source>
</evidence>
<dbReference type="Gene3D" id="3.10.100.10">
    <property type="entry name" value="Mannose-Binding Protein A, subunit A"/>
    <property type="match status" value="1"/>
</dbReference>
<keyword evidence="3" id="KW-0548">Nucleotidyltransferase</keyword>
<sequence length="915" mass="105950">MTNSEFWSAVVNSCAQIPNYGSDIVHSYFAKRSSIPKSAGKSWRISRNALWIFVLLSLCQGGLSYPTNQFQLASKEVGTPCAAELSSAQMDILLYVDVTANVDVLKESGRALINPLSGFKLDGGQSGSCLRLFFYHVNIWSSSAREKECLTYEQVVKALNNVTAQHHSDFYPDYNAIIRHAHKTFNVTKESKISPRPKLMIATSDLFSYYLPSTEIYEKAAELKENGVFIASIKTGNEMKPEFQKALVTVTTPGQVFNVFEPNFEDNFYNALTYANCRCPADSTQFTAFNPITGHLDFFADCFQLVTEKPRISFFAERECERRKGSLASLNSPAKLAFLEENFAPQNILDSEDYHVGLHQRRDESLVWYYYQRESYKLASNEAPLFRQESTQSRADAVKRECGFVRRINGAYSLAAVKMTHVLLFERARDTGKRPPDVEELIKKKFTVDFRQQDAIPKTEGKLSMGLWSFESPYFQQGRRRFVAANYLSFYKWYLKCDESVRHFYEIIQEDRPCRLYFDLEYKKEHNREVNSERMLHQFIDVCVRVIRDTMTFELDHDKNFLILDSSSESKFSAHIIVHFPKGRLFQSTVALKPLIDRICEQMKKENVGVIKGEDGSSKLFCDQSVYTRNRNFRLILSSKCNPNGTPPNPILKLAKSCQFYQGSTPPIDFQIFLDSLVSPALYERYGIMEIPSSLSDDQGSQPKRQLLARLYQRNIIALNTAPVQKENTIHVLASGCAPSPFPALDEFMLGVFQKLNPPASRIRKWETFLWKNLKKEERWERMINYYLENCRFCHNINREHKRQNVYWRVNLDCWVYTQRCFDFVDCPNFETEPVGLPVEIIESILKVIDRVIPDHDYPDFHRSKQIETRPLKRHMENPVLLFANILEEYRELDELNKRMRIVENSQSAKNSSVF</sequence>
<dbReference type="InterPro" id="IPR016186">
    <property type="entry name" value="C-type_lectin-like/link_sf"/>
</dbReference>
<evidence type="ECO:0000256" key="4">
    <source>
        <dbReference type="ARBA" id="ARBA00026139"/>
    </source>
</evidence>
<organism evidence="9 10">
    <name type="scientific">Ditylenchus destructor</name>
    <dbReference type="NCBI Taxonomy" id="166010"/>
    <lineage>
        <taxon>Eukaryota</taxon>
        <taxon>Metazoa</taxon>
        <taxon>Ecdysozoa</taxon>
        <taxon>Nematoda</taxon>
        <taxon>Chromadorea</taxon>
        <taxon>Rhabditida</taxon>
        <taxon>Tylenchina</taxon>
        <taxon>Tylenchomorpha</taxon>
        <taxon>Sphaerularioidea</taxon>
        <taxon>Anguinidae</taxon>
        <taxon>Anguininae</taxon>
        <taxon>Ditylenchus</taxon>
    </lineage>
</organism>
<dbReference type="GO" id="GO:0042276">
    <property type="term" value="P:error-prone translesion synthesis"/>
    <property type="evidence" value="ECO:0007669"/>
    <property type="project" value="InterPro"/>
</dbReference>
<evidence type="ECO:0000256" key="3">
    <source>
        <dbReference type="ARBA" id="ARBA00022932"/>
    </source>
</evidence>
<dbReference type="CDD" id="cd00037">
    <property type="entry name" value="CLECT"/>
    <property type="match status" value="1"/>
</dbReference>
<comment type="caution">
    <text evidence="9">The sequence shown here is derived from an EMBL/GenBank/DDBJ whole genome shotgun (WGS) entry which is preliminary data.</text>
</comment>
<evidence type="ECO:0000256" key="5">
    <source>
        <dbReference type="ARBA" id="ARBA00044677"/>
    </source>
</evidence>
<name>A0AAD4MZJ1_9BILA</name>
<dbReference type="PANTHER" id="PTHR31399:SF0">
    <property type="entry name" value="DNA-DIRECTED PRIMASE_POLYMERASE PROTEIN"/>
    <property type="match status" value="1"/>
</dbReference>
<dbReference type="InterPro" id="IPR056443">
    <property type="entry name" value="AEP_C962R"/>
</dbReference>
<dbReference type="Pfam" id="PF23162">
    <property type="entry name" value="AEP_C962R"/>
    <property type="match status" value="1"/>
</dbReference>